<name>A0AAU9CM85_9BACT</name>
<sequence>MIEFIKKKIKSIEFISDFYRTIRYACFRYFIRRKFQDYYTSLGIREVILPNKKEGISSFFGYYNISPWNLQGDIIFGESVASVEPRGSLCYDLNIKLYNSKSGRIETVAKTRAWNWQQGAMLQWLGGANNKIIFNDYESGKGYRSRIINLQTNEEETIDFPIYSVSSDGRFALTLSFERLAVMRPDYGYFNHDIESFNFLSLSDGISRIDLSTNRCHQIISLKELTNFMPCESMTGATHKVNHVDISPNGKRAMFLHRWIGPKGRFTRLMTCNVDGSGLYLLCDTGMVSHCCWEGNERIIGFCKSITGLDHYVRFEDKKGELEIVAQELLTSDGHPSVSPDGKWMLTDTYPGLDRMSGLYLLCLKGNKKGRLIRLGEFYQPLKFVGENRVDLHPKWSKDGRFVGIDSAHTGKRGFHVYHLEEEVFDEA</sequence>
<gene>
    <name evidence="1" type="ORF">FUAX_04290</name>
</gene>
<evidence type="ECO:0000313" key="1">
    <source>
        <dbReference type="EMBL" id="BDD07997.1"/>
    </source>
</evidence>
<dbReference type="RefSeq" id="WP_338393287.1">
    <property type="nucleotide sequence ID" value="NZ_AP025314.1"/>
</dbReference>
<organism evidence="1 2">
    <name type="scientific">Fulvitalea axinellae</name>
    <dbReference type="NCBI Taxonomy" id="1182444"/>
    <lineage>
        <taxon>Bacteria</taxon>
        <taxon>Pseudomonadati</taxon>
        <taxon>Bacteroidota</taxon>
        <taxon>Cytophagia</taxon>
        <taxon>Cytophagales</taxon>
        <taxon>Persicobacteraceae</taxon>
        <taxon>Fulvitalea</taxon>
    </lineage>
</organism>
<dbReference type="AlphaFoldDB" id="A0AAU9CM85"/>
<keyword evidence="2" id="KW-1185">Reference proteome</keyword>
<proteinExistence type="predicted"/>
<dbReference type="KEGG" id="fax:FUAX_04290"/>
<accession>A0AAU9CM85</accession>
<dbReference type="SUPFAM" id="SSF82171">
    <property type="entry name" value="DPP6 N-terminal domain-like"/>
    <property type="match status" value="1"/>
</dbReference>
<evidence type="ECO:0000313" key="2">
    <source>
        <dbReference type="Proteomes" id="UP001348817"/>
    </source>
</evidence>
<reference evidence="1 2" key="1">
    <citation type="submission" date="2021-12" db="EMBL/GenBank/DDBJ databases">
        <title>Genome sequencing of bacteria with rrn-lacking chromosome and rrn-plasmid.</title>
        <authorList>
            <person name="Anda M."/>
            <person name="Iwasaki W."/>
        </authorList>
    </citation>
    <scope>NUCLEOTIDE SEQUENCE [LARGE SCALE GENOMIC DNA]</scope>
    <source>
        <strain evidence="1 2">DSM 100852</strain>
    </source>
</reference>
<dbReference type="Proteomes" id="UP001348817">
    <property type="component" value="Chromosome"/>
</dbReference>
<dbReference type="InterPro" id="IPR015943">
    <property type="entry name" value="WD40/YVTN_repeat-like_dom_sf"/>
</dbReference>
<protein>
    <submittedName>
        <fullName evidence="1">Uncharacterized protein</fullName>
    </submittedName>
</protein>
<dbReference type="EMBL" id="AP025314">
    <property type="protein sequence ID" value="BDD07997.1"/>
    <property type="molecule type" value="Genomic_DNA"/>
</dbReference>
<dbReference type="Gene3D" id="2.130.10.10">
    <property type="entry name" value="YVTN repeat-like/Quinoprotein amine dehydrogenase"/>
    <property type="match status" value="1"/>
</dbReference>